<name>A0ABV8ZGF4_9FLAO</name>
<dbReference type="Proteomes" id="UP001596003">
    <property type="component" value="Unassembled WGS sequence"/>
</dbReference>
<gene>
    <name evidence="1" type="ORF">ACFO3N_18865</name>
</gene>
<keyword evidence="2" id="KW-1185">Reference proteome</keyword>
<accession>A0ABV8ZGF4</accession>
<evidence type="ECO:0000313" key="1">
    <source>
        <dbReference type="EMBL" id="MFC4479146.1"/>
    </source>
</evidence>
<dbReference type="RefSeq" id="WP_379800346.1">
    <property type="nucleotide sequence ID" value="NZ_JBHSFY010000013.1"/>
</dbReference>
<protein>
    <submittedName>
        <fullName evidence="1">Uncharacterized protein</fullName>
    </submittedName>
</protein>
<evidence type="ECO:0000313" key="2">
    <source>
        <dbReference type="Proteomes" id="UP001596003"/>
    </source>
</evidence>
<dbReference type="EMBL" id="JBHSFY010000013">
    <property type="protein sequence ID" value="MFC4479146.1"/>
    <property type="molecule type" value="Genomic_DNA"/>
</dbReference>
<comment type="caution">
    <text evidence="1">The sequence shown here is derived from an EMBL/GenBank/DDBJ whole genome shotgun (WGS) entry which is preliminary data.</text>
</comment>
<organism evidence="1 2">
    <name type="scientific">Flavobacterium chungangensis</name>
    <dbReference type="NCBI Taxonomy" id="2708132"/>
    <lineage>
        <taxon>Bacteria</taxon>
        <taxon>Pseudomonadati</taxon>
        <taxon>Bacteroidota</taxon>
        <taxon>Flavobacteriia</taxon>
        <taxon>Flavobacteriales</taxon>
        <taxon>Flavobacteriaceae</taxon>
        <taxon>Flavobacterium</taxon>
    </lineage>
</organism>
<reference evidence="2" key="1">
    <citation type="journal article" date="2019" name="Int. J. Syst. Evol. Microbiol.">
        <title>The Global Catalogue of Microorganisms (GCM) 10K type strain sequencing project: providing services to taxonomists for standard genome sequencing and annotation.</title>
        <authorList>
            <consortium name="The Broad Institute Genomics Platform"/>
            <consortium name="The Broad Institute Genome Sequencing Center for Infectious Disease"/>
            <person name="Wu L."/>
            <person name="Ma J."/>
        </authorList>
    </citation>
    <scope>NUCLEOTIDE SEQUENCE [LARGE SCALE GENOMIC DNA]</scope>
    <source>
        <strain evidence="2">NBRC 103627</strain>
    </source>
</reference>
<proteinExistence type="predicted"/>
<sequence>MKKLFIAGVVLVFILYAFKKLVYDSYQWKKAINSPEHKLQLGSFIFSKQSGSNGSQSMEHKYFIFKVIEINGDYVRLSVVRQLSQKDKLLQSDFSTTKEAYKDLKQNIGNLKITGILKEDLYKAGPSYTLNNFLLEKYPSLMQSRYYFEEIPENKKHLPIPVDYNELQEYFSLVYSKNEIINKGKLVPWVLNNNTTPELADRLSKNIDLILN</sequence>